<evidence type="ECO:0000313" key="2">
    <source>
        <dbReference type="EMBL" id="KAF3846079.1"/>
    </source>
</evidence>
<dbReference type="NCBIfam" id="TIGR02174">
    <property type="entry name" value="CXXU_selWTH"/>
    <property type="match status" value="1"/>
</dbReference>
<dbReference type="PANTHER" id="PTHR15124">
    <property type="entry name" value="SELENOPROTEIN W"/>
    <property type="match status" value="1"/>
</dbReference>
<comment type="caution">
    <text evidence="2">The sequence shown here is derived from an EMBL/GenBank/DDBJ whole genome shotgun (WGS) entry which is preliminary data.</text>
</comment>
<protein>
    <submittedName>
        <fullName evidence="2">Uncharacterized protein</fullName>
    </submittedName>
</protein>
<dbReference type="GO" id="GO:0043066">
    <property type="term" value="P:negative regulation of apoptotic process"/>
    <property type="evidence" value="ECO:0007669"/>
    <property type="project" value="TreeGrafter"/>
</dbReference>
<evidence type="ECO:0000256" key="1">
    <source>
        <dbReference type="ARBA" id="ARBA00023284"/>
    </source>
</evidence>
<gene>
    <name evidence="2" type="ORF">F7725_003157</name>
</gene>
<reference evidence="2 3" key="1">
    <citation type="submission" date="2020-03" db="EMBL/GenBank/DDBJ databases">
        <title>Dissostichus mawsoni Genome sequencing and assembly.</title>
        <authorList>
            <person name="Park H."/>
        </authorList>
    </citation>
    <scope>NUCLEOTIDE SEQUENCE [LARGE SCALE GENOMIC DNA]</scope>
    <source>
        <strain evidence="2">DM0001</strain>
        <tissue evidence="2">Muscle</tissue>
    </source>
</reference>
<dbReference type="OrthoDB" id="5962009at2759"/>
<dbReference type="GO" id="GO:0005829">
    <property type="term" value="C:cytosol"/>
    <property type="evidence" value="ECO:0007669"/>
    <property type="project" value="TreeGrafter"/>
</dbReference>
<organism evidence="2 3">
    <name type="scientific">Dissostichus mawsoni</name>
    <name type="common">Antarctic cod</name>
    <dbReference type="NCBI Taxonomy" id="36200"/>
    <lineage>
        <taxon>Eukaryota</taxon>
        <taxon>Metazoa</taxon>
        <taxon>Chordata</taxon>
        <taxon>Craniata</taxon>
        <taxon>Vertebrata</taxon>
        <taxon>Euteleostomi</taxon>
        <taxon>Actinopterygii</taxon>
        <taxon>Neopterygii</taxon>
        <taxon>Teleostei</taxon>
        <taxon>Neoteleostei</taxon>
        <taxon>Acanthomorphata</taxon>
        <taxon>Eupercaria</taxon>
        <taxon>Perciformes</taxon>
        <taxon>Notothenioidei</taxon>
        <taxon>Nototheniidae</taxon>
        <taxon>Dissostichus</taxon>
    </lineage>
</organism>
<sequence length="76" mass="8568">MDGLFKAEIIPETMNRDAIFFVLCSFEVEINGELIFSKLEQGGFPYEDDIMNAVQLAHDGKPVEKITKSRSPCVIM</sequence>
<evidence type="ECO:0000313" key="3">
    <source>
        <dbReference type="Proteomes" id="UP000518266"/>
    </source>
</evidence>
<dbReference type="Pfam" id="PF10262">
    <property type="entry name" value="Rdx"/>
    <property type="match status" value="1"/>
</dbReference>
<keyword evidence="1" id="KW-0676">Redox-active center</keyword>
<dbReference type="GO" id="GO:0051491">
    <property type="term" value="P:positive regulation of filopodium assembly"/>
    <property type="evidence" value="ECO:0007669"/>
    <property type="project" value="TreeGrafter"/>
</dbReference>
<dbReference type="Gene3D" id="3.40.30.10">
    <property type="entry name" value="Glutaredoxin"/>
    <property type="match status" value="1"/>
</dbReference>
<dbReference type="Proteomes" id="UP000518266">
    <property type="component" value="Unassembled WGS sequence"/>
</dbReference>
<dbReference type="InterPro" id="IPR051441">
    <property type="entry name" value="SelW_related"/>
</dbReference>
<dbReference type="InterPro" id="IPR036249">
    <property type="entry name" value="Thioredoxin-like_sf"/>
</dbReference>
<dbReference type="PANTHER" id="PTHR15124:SF27">
    <property type="entry name" value="MIGRATION AND INVASION ENHANCER 1"/>
    <property type="match status" value="1"/>
</dbReference>
<name>A0A7J5YBD2_DISMA</name>
<accession>A0A7J5YBD2</accession>
<keyword evidence="3" id="KW-1185">Reference proteome</keyword>
<dbReference type="AlphaFoldDB" id="A0A7J5YBD2"/>
<dbReference type="InterPro" id="IPR011893">
    <property type="entry name" value="Selenoprotein_Rdx-typ"/>
</dbReference>
<proteinExistence type="predicted"/>
<dbReference type="EMBL" id="JAAKFY010000014">
    <property type="protein sequence ID" value="KAF3846079.1"/>
    <property type="molecule type" value="Genomic_DNA"/>
</dbReference>
<dbReference type="SUPFAM" id="SSF52833">
    <property type="entry name" value="Thioredoxin-like"/>
    <property type="match status" value="1"/>
</dbReference>